<accession>A0A1S2XN78</accession>
<dbReference type="PANTHER" id="PTHR47995:SF18">
    <property type="entry name" value="TRANSCRIPTION FACTOR MYB65"/>
    <property type="match status" value="1"/>
</dbReference>
<evidence type="ECO:0000256" key="5">
    <source>
        <dbReference type="ARBA" id="ARBA00023163"/>
    </source>
</evidence>
<keyword evidence="4" id="KW-0238">DNA-binding</keyword>
<dbReference type="InterPro" id="IPR001005">
    <property type="entry name" value="SANT/Myb"/>
</dbReference>
<dbReference type="eggNOG" id="KOG0048">
    <property type="taxonomic scope" value="Eukaryota"/>
</dbReference>
<reference evidence="9" key="1">
    <citation type="journal article" date="2013" name="Nat. Biotechnol.">
        <title>Draft genome sequence of chickpea (Cicer arietinum) provides a resource for trait improvement.</title>
        <authorList>
            <person name="Varshney R.K."/>
            <person name="Song C."/>
            <person name="Saxena R.K."/>
            <person name="Azam S."/>
            <person name="Yu S."/>
            <person name="Sharpe A.G."/>
            <person name="Cannon S."/>
            <person name="Baek J."/>
            <person name="Rosen B.D."/>
            <person name="Tar'an B."/>
            <person name="Millan T."/>
            <person name="Zhang X."/>
            <person name="Ramsay L.D."/>
            <person name="Iwata A."/>
            <person name="Wang Y."/>
            <person name="Nelson W."/>
            <person name="Farmer A.D."/>
            <person name="Gaur P.M."/>
            <person name="Soderlund C."/>
            <person name="Penmetsa R.V."/>
            <person name="Xu C."/>
            <person name="Bharti A.K."/>
            <person name="He W."/>
            <person name="Winter P."/>
            <person name="Zhao S."/>
            <person name="Hane J.K."/>
            <person name="Carrasquilla-Garcia N."/>
            <person name="Condie J.A."/>
            <person name="Upadhyaya H.D."/>
            <person name="Luo M.C."/>
            <person name="Thudi M."/>
            <person name="Gowda C.L."/>
            <person name="Singh N.P."/>
            <person name="Lichtenzveig J."/>
            <person name="Gali K.K."/>
            <person name="Rubio J."/>
            <person name="Nadarajan N."/>
            <person name="Dolezel J."/>
            <person name="Bansal K.C."/>
            <person name="Xu X."/>
            <person name="Edwards D."/>
            <person name="Zhang G."/>
            <person name="Kahl G."/>
            <person name="Gil J."/>
            <person name="Singh K.B."/>
            <person name="Datta S.K."/>
            <person name="Jackson S.A."/>
            <person name="Wang J."/>
            <person name="Cook D.R."/>
        </authorList>
    </citation>
    <scope>NUCLEOTIDE SEQUENCE [LARGE SCALE GENOMIC DNA]</scope>
    <source>
        <strain evidence="9">cv. CDC Frontier</strain>
    </source>
</reference>
<keyword evidence="2" id="KW-0677">Repeat</keyword>
<evidence type="ECO:0000256" key="4">
    <source>
        <dbReference type="ARBA" id="ARBA00023125"/>
    </source>
</evidence>
<protein>
    <submittedName>
        <fullName evidence="10">Transcription factor WER-like</fullName>
    </submittedName>
</protein>
<dbReference type="RefSeq" id="XP_004491297.1">
    <property type="nucleotide sequence ID" value="XM_004491240.1"/>
</dbReference>
<evidence type="ECO:0000256" key="2">
    <source>
        <dbReference type="ARBA" id="ARBA00022737"/>
    </source>
</evidence>
<keyword evidence="9" id="KW-1185">Reference proteome</keyword>
<dbReference type="InterPro" id="IPR009057">
    <property type="entry name" value="Homeodomain-like_sf"/>
</dbReference>
<dbReference type="GO" id="GO:0005634">
    <property type="term" value="C:nucleus"/>
    <property type="evidence" value="ECO:0007669"/>
    <property type="project" value="UniProtKB-SubCell"/>
</dbReference>
<dbReference type="PROSITE" id="PS50090">
    <property type="entry name" value="MYB_LIKE"/>
    <property type="match status" value="2"/>
</dbReference>
<evidence type="ECO:0000313" key="9">
    <source>
        <dbReference type="Proteomes" id="UP000087171"/>
    </source>
</evidence>
<feature type="domain" description="HTH myb-type" evidence="8">
    <location>
        <begin position="11"/>
        <end position="67"/>
    </location>
</feature>
<feature type="domain" description="Myb-like" evidence="7">
    <location>
        <begin position="11"/>
        <end position="63"/>
    </location>
</feature>
<evidence type="ECO:0000256" key="6">
    <source>
        <dbReference type="ARBA" id="ARBA00023242"/>
    </source>
</evidence>
<keyword evidence="6" id="KW-0539">Nucleus</keyword>
<dbReference type="CDD" id="cd00167">
    <property type="entry name" value="SANT"/>
    <property type="match status" value="2"/>
</dbReference>
<evidence type="ECO:0000256" key="1">
    <source>
        <dbReference type="ARBA" id="ARBA00004123"/>
    </source>
</evidence>
<dbReference type="FunFam" id="1.10.10.60:FF:000001">
    <property type="entry name" value="MYB-related transcription factor"/>
    <property type="match status" value="1"/>
</dbReference>
<dbReference type="PaxDb" id="3827-XP_004491297.1"/>
<name>A0A1S2XN78_CICAR</name>
<dbReference type="Proteomes" id="UP000087171">
    <property type="component" value="Chromosome Ca2"/>
</dbReference>
<dbReference type="GO" id="GO:0003677">
    <property type="term" value="F:DNA binding"/>
    <property type="evidence" value="ECO:0007669"/>
    <property type="project" value="UniProtKB-KW"/>
</dbReference>
<reference evidence="10" key="2">
    <citation type="submission" date="2025-08" db="UniProtKB">
        <authorList>
            <consortium name="RefSeq"/>
        </authorList>
    </citation>
    <scope>IDENTIFICATION</scope>
    <source>
        <tissue evidence="10">Etiolated seedlings</tissue>
    </source>
</reference>
<organism evidence="9 10">
    <name type="scientific">Cicer arietinum</name>
    <name type="common">Chickpea</name>
    <name type="synonym">Garbanzo</name>
    <dbReference type="NCBI Taxonomy" id="3827"/>
    <lineage>
        <taxon>Eukaryota</taxon>
        <taxon>Viridiplantae</taxon>
        <taxon>Streptophyta</taxon>
        <taxon>Embryophyta</taxon>
        <taxon>Tracheophyta</taxon>
        <taxon>Spermatophyta</taxon>
        <taxon>Magnoliopsida</taxon>
        <taxon>eudicotyledons</taxon>
        <taxon>Gunneridae</taxon>
        <taxon>Pentapetalae</taxon>
        <taxon>rosids</taxon>
        <taxon>fabids</taxon>
        <taxon>Fabales</taxon>
        <taxon>Fabaceae</taxon>
        <taxon>Papilionoideae</taxon>
        <taxon>50 kb inversion clade</taxon>
        <taxon>NPAAA clade</taxon>
        <taxon>Hologalegina</taxon>
        <taxon>IRL clade</taxon>
        <taxon>Cicereae</taxon>
        <taxon>Cicer</taxon>
    </lineage>
</organism>
<evidence type="ECO:0000259" key="7">
    <source>
        <dbReference type="PROSITE" id="PS50090"/>
    </source>
</evidence>
<sequence>MEQDKVNESDTNGLKKGQWSTQEDEILAAYVKEHGEGNWNLVSKNCGLARCGKSCRFRWLNHLKSDLKRGPLSIEEKQKIIRLYDTLGPKWSKMAIELPGRTDNEIKNFWNIRKRKREKEGLPPLYHRSIKHEDENNSKFQDSFHNVPNMVQNNVDNTSISNNISPTLIKRGEIEIPYMKLEMISELPPLPPSLEIQNFEYPLFSNTMSNYEYTTYSPPTLMETQYEMSQPISPRSNGMLESIFYNPNILEDSQIKLIDEEGKNPISLEKDVEANYGLLKNDTNKIPNDIKDTLYAIIYGKGIPGFP</sequence>
<evidence type="ECO:0000256" key="3">
    <source>
        <dbReference type="ARBA" id="ARBA00023015"/>
    </source>
</evidence>
<dbReference type="Pfam" id="PF00249">
    <property type="entry name" value="Myb_DNA-binding"/>
    <property type="match status" value="2"/>
</dbReference>
<dbReference type="KEGG" id="cam:101496052"/>
<feature type="domain" description="HTH myb-type" evidence="8">
    <location>
        <begin position="68"/>
        <end position="118"/>
    </location>
</feature>
<keyword evidence="3" id="KW-0805">Transcription regulation</keyword>
<dbReference type="Gene3D" id="1.10.10.60">
    <property type="entry name" value="Homeodomain-like"/>
    <property type="match status" value="2"/>
</dbReference>
<keyword evidence="5" id="KW-0804">Transcription</keyword>
<dbReference type="OrthoDB" id="2143914at2759"/>
<dbReference type="PROSITE" id="PS51294">
    <property type="entry name" value="HTH_MYB"/>
    <property type="match status" value="2"/>
</dbReference>
<evidence type="ECO:0000259" key="8">
    <source>
        <dbReference type="PROSITE" id="PS51294"/>
    </source>
</evidence>
<dbReference type="AlphaFoldDB" id="A0A1S2XN78"/>
<evidence type="ECO:0000313" key="10">
    <source>
        <dbReference type="RefSeq" id="XP_004491297.1"/>
    </source>
</evidence>
<feature type="domain" description="Myb-like" evidence="7">
    <location>
        <begin position="64"/>
        <end position="111"/>
    </location>
</feature>
<dbReference type="SMART" id="SM00717">
    <property type="entry name" value="SANT"/>
    <property type="match status" value="2"/>
</dbReference>
<dbReference type="InterPro" id="IPR017930">
    <property type="entry name" value="Myb_dom"/>
</dbReference>
<dbReference type="SUPFAM" id="SSF46689">
    <property type="entry name" value="Homeodomain-like"/>
    <property type="match status" value="1"/>
</dbReference>
<dbReference type="GeneID" id="101496052"/>
<comment type="subcellular location">
    <subcellularLocation>
        <location evidence="1">Nucleus</location>
    </subcellularLocation>
</comment>
<dbReference type="PANTHER" id="PTHR47995">
    <property type="entry name" value="TRANSCRIPTION FACTOR MYB33-RELATED"/>
    <property type="match status" value="1"/>
</dbReference>
<proteinExistence type="predicted"/>
<gene>
    <name evidence="10" type="primary">LOC101496052</name>
</gene>